<feature type="domain" description="DUF2179" evidence="7">
    <location>
        <begin position="222"/>
        <end position="276"/>
    </location>
</feature>
<feature type="transmembrane region" description="Helical" evidence="6">
    <location>
        <begin position="151"/>
        <end position="170"/>
    </location>
</feature>
<dbReference type="RefSeq" id="WP_226394133.1">
    <property type="nucleotide sequence ID" value="NZ_JADCKL010000001.1"/>
</dbReference>
<dbReference type="PIRSF" id="PIRSF006483">
    <property type="entry name" value="Membrane_protein_YitT"/>
    <property type="match status" value="1"/>
</dbReference>
<feature type="transmembrane region" description="Helical" evidence="6">
    <location>
        <begin position="12"/>
        <end position="29"/>
    </location>
</feature>
<sequence length="287" mass="31289">MNNTETLREYGLITAGSVLIAAAVGFFMVPGDLVLGSVAGLAMVLSQVLPLRVATLNMILNILFLLLGFIFMGRSFGAKTVYASVLYPALVWGIDMVLPDLTSMTGDTWLDLLCFIFLVSAGQAILFHVNASSGGLDVPAKILNKYFHIDIGKAVTVCGLVTVVSSVLVYDLRTMIVGILGTYLNGVVVDEFVSGFSRKKRVCILSDRHEEIKEYILHKLSRGVTVYQAVGGFEGKERPELVTILTKTEYAQLMAYVRRTDPDAFLTVTAVSEVAGTWNTRGHARRI</sequence>
<comment type="subcellular location">
    <subcellularLocation>
        <location evidence="1">Cell membrane</location>
        <topology evidence="1">Multi-pass membrane protein</topology>
    </subcellularLocation>
</comment>
<dbReference type="InterPro" id="IPR051461">
    <property type="entry name" value="UPF0750_membrane"/>
</dbReference>
<evidence type="ECO:0000256" key="6">
    <source>
        <dbReference type="SAM" id="Phobius"/>
    </source>
</evidence>
<dbReference type="InterPro" id="IPR003740">
    <property type="entry name" value="YitT"/>
</dbReference>
<accession>A0ABR9RGQ0</accession>
<comment type="caution">
    <text evidence="8">The sequence shown here is derived from an EMBL/GenBank/DDBJ whole genome shotgun (WGS) entry which is preliminary data.</text>
</comment>
<dbReference type="Pfam" id="PF02588">
    <property type="entry name" value="YitT_membrane"/>
    <property type="match status" value="1"/>
</dbReference>
<dbReference type="PANTHER" id="PTHR33545">
    <property type="entry name" value="UPF0750 MEMBRANE PROTEIN YITT-RELATED"/>
    <property type="match status" value="1"/>
</dbReference>
<keyword evidence="9" id="KW-1185">Reference proteome</keyword>
<dbReference type="PANTHER" id="PTHR33545:SF5">
    <property type="entry name" value="UPF0750 MEMBRANE PROTEIN YITT"/>
    <property type="match status" value="1"/>
</dbReference>
<evidence type="ECO:0000256" key="1">
    <source>
        <dbReference type="ARBA" id="ARBA00004651"/>
    </source>
</evidence>
<feature type="transmembrane region" description="Helical" evidence="6">
    <location>
        <begin position="49"/>
        <end position="73"/>
    </location>
</feature>
<keyword evidence="5 6" id="KW-0472">Membrane</keyword>
<evidence type="ECO:0000256" key="2">
    <source>
        <dbReference type="ARBA" id="ARBA00022475"/>
    </source>
</evidence>
<proteinExistence type="predicted"/>
<evidence type="ECO:0000313" key="9">
    <source>
        <dbReference type="Proteomes" id="UP000758652"/>
    </source>
</evidence>
<feature type="transmembrane region" description="Helical" evidence="6">
    <location>
        <begin position="80"/>
        <end position="98"/>
    </location>
</feature>
<dbReference type="Gene3D" id="3.30.70.120">
    <property type="match status" value="1"/>
</dbReference>
<name>A0ABR9RGQ0_9FIRM</name>
<dbReference type="InterPro" id="IPR019264">
    <property type="entry name" value="DUF2179"/>
</dbReference>
<feature type="transmembrane region" description="Helical" evidence="6">
    <location>
        <begin position="176"/>
        <end position="193"/>
    </location>
</feature>
<dbReference type="Pfam" id="PF10035">
    <property type="entry name" value="DUF2179"/>
    <property type="match status" value="1"/>
</dbReference>
<evidence type="ECO:0000259" key="7">
    <source>
        <dbReference type="Pfam" id="PF10035"/>
    </source>
</evidence>
<evidence type="ECO:0000256" key="4">
    <source>
        <dbReference type="ARBA" id="ARBA00022989"/>
    </source>
</evidence>
<reference evidence="8 9" key="1">
    <citation type="submission" date="2020-10" db="EMBL/GenBank/DDBJ databases">
        <title>ChiBAC.</title>
        <authorList>
            <person name="Zenner C."/>
            <person name="Hitch T.C.A."/>
            <person name="Clavel T."/>
        </authorList>
    </citation>
    <scope>NUCLEOTIDE SEQUENCE [LARGE SCALE GENOMIC DNA]</scope>
    <source>
        <strain evidence="8 9">DSM 108991</strain>
    </source>
</reference>
<keyword evidence="2" id="KW-1003">Cell membrane</keyword>
<dbReference type="EMBL" id="JADCKL010000001">
    <property type="protein sequence ID" value="MBE5062153.1"/>
    <property type="molecule type" value="Genomic_DNA"/>
</dbReference>
<dbReference type="InterPro" id="IPR015867">
    <property type="entry name" value="N-reg_PII/ATP_PRibTrfase_C"/>
</dbReference>
<evidence type="ECO:0000256" key="5">
    <source>
        <dbReference type="ARBA" id="ARBA00023136"/>
    </source>
</evidence>
<dbReference type="CDD" id="cd16380">
    <property type="entry name" value="YitT_C"/>
    <property type="match status" value="1"/>
</dbReference>
<gene>
    <name evidence="8" type="ORF">INF30_02540</name>
</gene>
<evidence type="ECO:0000313" key="8">
    <source>
        <dbReference type="EMBL" id="MBE5062153.1"/>
    </source>
</evidence>
<evidence type="ECO:0000256" key="3">
    <source>
        <dbReference type="ARBA" id="ARBA00022692"/>
    </source>
</evidence>
<keyword evidence="3 6" id="KW-0812">Transmembrane</keyword>
<protein>
    <submittedName>
        <fullName evidence="8">YitT family protein</fullName>
    </submittedName>
</protein>
<keyword evidence="4 6" id="KW-1133">Transmembrane helix</keyword>
<organism evidence="8 9">
    <name type="scientific">Claveliimonas monacensis</name>
    <dbReference type="NCBI Taxonomy" id="2779351"/>
    <lineage>
        <taxon>Bacteria</taxon>
        <taxon>Bacillati</taxon>
        <taxon>Bacillota</taxon>
        <taxon>Clostridia</taxon>
        <taxon>Lachnospirales</taxon>
        <taxon>Lachnospiraceae</taxon>
        <taxon>Claveliimonas</taxon>
    </lineage>
</organism>
<feature type="transmembrane region" description="Helical" evidence="6">
    <location>
        <begin position="110"/>
        <end position="130"/>
    </location>
</feature>
<dbReference type="Proteomes" id="UP000758652">
    <property type="component" value="Unassembled WGS sequence"/>
</dbReference>